<dbReference type="Proteomes" id="UP000245956">
    <property type="component" value="Unassembled WGS sequence"/>
</dbReference>
<evidence type="ECO:0000256" key="1">
    <source>
        <dbReference type="SAM" id="MobiDB-lite"/>
    </source>
</evidence>
<reference evidence="2 3" key="1">
    <citation type="journal article" date="2016" name="Front. Microbiol.">
        <title>Genome and transcriptome sequences reveal the specific parasitism of the nematophagous Purpureocillium lilacinum 36-1.</title>
        <authorList>
            <person name="Xie J."/>
            <person name="Li S."/>
            <person name="Mo C."/>
            <person name="Xiao X."/>
            <person name="Peng D."/>
            <person name="Wang G."/>
            <person name="Xiao Y."/>
        </authorList>
    </citation>
    <scope>NUCLEOTIDE SEQUENCE [LARGE SCALE GENOMIC DNA]</scope>
    <source>
        <strain evidence="2 3">36-1</strain>
    </source>
</reference>
<gene>
    <name evidence="2" type="ORF">PCL_06464</name>
</gene>
<proteinExistence type="predicted"/>
<protein>
    <submittedName>
        <fullName evidence="2">Uncharacterized protein</fullName>
    </submittedName>
</protein>
<feature type="region of interest" description="Disordered" evidence="1">
    <location>
        <begin position="1"/>
        <end position="33"/>
    </location>
</feature>
<evidence type="ECO:0000313" key="2">
    <source>
        <dbReference type="EMBL" id="PWI75806.1"/>
    </source>
</evidence>
<name>A0A2U3EMR3_PURLI</name>
<comment type="caution">
    <text evidence="2">The sequence shown here is derived from an EMBL/GenBank/DDBJ whole genome shotgun (WGS) entry which is preliminary data.</text>
</comment>
<organism evidence="2 3">
    <name type="scientific">Purpureocillium lilacinum</name>
    <name type="common">Paecilomyces lilacinus</name>
    <dbReference type="NCBI Taxonomy" id="33203"/>
    <lineage>
        <taxon>Eukaryota</taxon>
        <taxon>Fungi</taxon>
        <taxon>Dikarya</taxon>
        <taxon>Ascomycota</taxon>
        <taxon>Pezizomycotina</taxon>
        <taxon>Sordariomycetes</taxon>
        <taxon>Hypocreomycetidae</taxon>
        <taxon>Hypocreales</taxon>
        <taxon>Ophiocordycipitaceae</taxon>
        <taxon>Purpureocillium</taxon>
    </lineage>
</organism>
<sequence>MTAEVSELVRATSVPQPKQGPEREPGHANEPPGALETTAVQRAMRRVSSKRPMRLGVRDAQHMVAERHASGPLNCQLGGSLMIGFRWQDHAATRASSSCVPLRRRRGGRTWFEKRMLLLLPVHPAAARSAAQHGLTRHGTPSAWPGMGAWRAYTVSVAYEHGAVAGFFWIPGSV</sequence>
<accession>A0A2U3EMR3</accession>
<dbReference type="EMBL" id="LCWV01000002">
    <property type="protein sequence ID" value="PWI75806.1"/>
    <property type="molecule type" value="Genomic_DNA"/>
</dbReference>
<evidence type="ECO:0000313" key="3">
    <source>
        <dbReference type="Proteomes" id="UP000245956"/>
    </source>
</evidence>
<dbReference type="AlphaFoldDB" id="A0A2U3EMR3"/>